<name>A0ABU5ZJG2_9BACL</name>
<proteinExistence type="inferred from homology"/>
<comment type="similarity">
    <text evidence="3 9">Belongs to the MoeA family.</text>
</comment>
<dbReference type="Gene3D" id="2.170.190.11">
    <property type="entry name" value="Molybdopterin biosynthesis moea protein, domain 3"/>
    <property type="match status" value="1"/>
</dbReference>
<dbReference type="Pfam" id="PF03453">
    <property type="entry name" value="MoeA_N"/>
    <property type="match status" value="1"/>
</dbReference>
<dbReference type="NCBIfam" id="TIGR00177">
    <property type="entry name" value="molyb_syn"/>
    <property type="match status" value="1"/>
</dbReference>
<evidence type="ECO:0000256" key="9">
    <source>
        <dbReference type="RuleBase" id="RU365090"/>
    </source>
</evidence>
<comment type="caution">
    <text evidence="11">The sequence shown here is derived from an EMBL/GenBank/DDBJ whole genome shotgun (WGS) entry which is preliminary data.</text>
</comment>
<accession>A0ABU5ZJG2</accession>
<keyword evidence="7 9" id="KW-0501">Molybdenum cofactor biosynthesis</keyword>
<feature type="domain" description="MoaB/Mog" evidence="10">
    <location>
        <begin position="188"/>
        <end position="326"/>
    </location>
</feature>
<organism evidence="11 12">
    <name type="scientific">Ferviditalea candida</name>
    <dbReference type="NCBI Taxonomy" id="3108399"/>
    <lineage>
        <taxon>Bacteria</taxon>
        <taxon>Bacillati</taxon>
        <taxon>Bacillota</taxon>
        <taxon>Bacilli</taxon>
        <taxon>Bacillales</taxon>
        <taxon>Paenibacillaceae</taxon>
        <taxon>Ferviditalea</taxon>
    </lineage>
</organism>
<evidence type="ECO:0000313" key="12">
    <source>
        <dbReference type="Proteomes" id="UP001310386"/>
    </source>
</evidence>
<keyword evidence="6 9" id="KW-0500">Molybdenum</keyword>
<dbReference type="Proteomes" id="UP001310386">
    <property type="component" value="Unassembled WGS sequence"/>
</dbReference>
<comment type="cofactor">
    <cofactor evidence="9">
        <name>Mg(2+)</name>
        <dbReference type="ChEBI" id="CHEBI:18420"/>
    </cofactor>
</comment>
<dbReference type="InterPro" id="IPR036135">
    <property type="entry name" value="MoeA_linker/N_sf"/>
</dbReference>
<dbReference type="InterPro" id="IPR005110">
    <property type="entry name" value="MoeA_linker/N"/>
</dbReference>
<comment type="pathway">
    <text evidence="2 9">Cofactor biosynthesis; molybdopterin biosynthesis.</text>
</comment>
<evidence type="ECO:0000256" key="1">
    <source>
        <dbReference type="ARBA" id="ARBA00002901"/>
    </source>
</evidence>
<dbReference type="CDD" id="cd00887">
    <property type="entry name" value="MoeA"/>
    <property type="match status" value="1"/>
</dbReference>
<dbReference type="PANTHER" id="PTHR10192">
    <property type="entry name" value="MOLYBDOPTERIN BIOSYNTHESIS PROTEIN"/>
    <property type="match status" value="1"/>
</dbReference>
<evidence type="ECO:0000259" key="10">
    <source>
        <dbReference type="SMART" id="SM00852"/>
    </source>
</evidence>
<dbReference type="InterPro" id="IPR038987">
    <property type="entry name" value="MoeA-like"/>
</dbReference>
<dbReference type="InterPro" id="IPR036688">
    <property type="entry name" value="MoeA_C_domain_IV_sf"/>
</dbReference>
<keyword evidence="12" id="KW-1185">Reference proteome</keyword>
<evidence type="ECO:0000256" key="5">
    <source>
        <dbReference type="ARBA" id="ARBA00021108"/>
    </source>
</evidence>
<evidence type="ECO:0000256" key="3">
    <source>
        <dbReference type="ARBA" id="ARBA00010763"/>
    </source>
</evidence>
<comment type="function">
    <text evidence="1 9">Catalyzes the insertion of molybdate into adenylated molybdopterin with the concomitant release of AMP.</text>
</comment>
<dbReference type="InterPro" id="IPR001453">
    <property type="entry name" value="MoaB/Mog_dom"/>
</dbReference>
<dbReference type="SMART" id="SM00852">
    <property type="entry name" value="MoCF_biosynth"/>
    <property type="match status" value="1"/>
</dbReference>
<dbReference type="EMBL" id="JAYJLD010000020">
    <property type="protein sequence ID" value="MEB3102657.1"/>
    <property type="molecule type" value="Genomic_DNA"/>
</dbReference>
<gene>
    <name evidence="11" type="primary">glp</name>
    <name evidence="11" type="ORF">VF724_13380</name>
</gene>
<keyword evidence="9" id="KW-0460">Magnesium</keyword>
<dbReference type="Gene3D" id="3.90.105.10">
    <property type="entry name" value="Molybdopterin biosynthesis moea protein, domain 2"/>
    <property type="match status" value="1"/>
</dbReference>
<dbReference type="Gene3D" id="2.40.340.10">
    <property type="entry name" value="MoeA, C-terminal, domain IV"/>
    <property type="match status" value="1"/>
</dbReference>
<evidence type="ECO:0000313" key="11">
    <source>
        <dbReference type="EMBL" id="MEB3102657.1"/>
    </source>
</evidence>
<evidence type="ECO:0000256" key="2">
    <source>
        <dbReference type="ARBA" id="ARBA00005046"/>
    </source>
</evidence>
<dbReference type="SUPFAM" id="SSF63882">
    <property type="entry name" value="MoeA N-terminal region -like"/>
    <property type="match status" value="1"/>
</dbReference>
<evidence type="ECO:0000256" key="8">
    <source>
        <dbReference type="ARBA" id="ARBA00047317"/>
    </source>
</evidence>
<dbReference type="Gene3D" id="3.40.980.10">
    <property type="entry name" value="MoaB/Mog-like domain"/>
    <property type="match status" value="1"/>
</dbReference>
<dbReference type="RefSeq" id="WP_371754776.1">
    <property type="nucleotide sequence ID" value="NZ_JAYJLD010000020.1"/>
</dbReference>
<evidence type="ECO:0000256" key="7">
    <source>
        <dbReference type="ARBA" id="ARBA00023150"/>
    </source>
</evidence>
<protein>
    <recommendedName>
        <fullName evidence="5 9">Molybdopterin molybdenumtransferase</fullName>
        <ecNumber evidence="4 9">2.10.1.1</ecNumber>
    </recommendedName>
</protein>
<keyword evidence="9" id="KW-0479">Metal-binding</keyword>
<evidence type="ECO:0000256" key="4">
    <source>
        <dbReference type="ARBA" id="ARBA00013269"/>
    </source>
</evidence>
<dbReference type="SUPFAM" id="SSF63867">
    <property type="entry name" value="MoeA C-terminal domain-like"/>
    <property type="match status" value="1"/>
</dbReference>
<dbReference type="SUPFAM" id="SSF53218">
    <property type="entry name" value="Molybdenum cofactor biosynthesis proteins"/>
    <property type="match status" value="1"/>
</dbReference>
<evidence type="ECO:0000256" key="6">
    <source>
        <dbReference type="ARBA" id="ARBA00022505"/>
    </source>
</evidence>
<dbReference type="Pfam" id="PF03454">
    <property type="entry name" value="MoeA_C"/>
    <property type="match status" value="1"/>
</dbReference>
<dbReference type="InterPro" id="IPR036425">
    <property type="entry name" value="MoaB/Mog-like_dom_sf"/>
</dbReference>
<keyword evidence="9" id="KW-0808">Transferase</keyword>
<dbReference type="Pfam" id="PF00994">
    <property type="entry name" value="MoCF_biosynth"/>
    <property type="match status" value="1"/>
</dbReference>
<comment type="catalytic activity">
    <reaction evidence="8">
        <text>adenylyl-molybdopterin + molybdate = Mo-molybdopterin + AMP + H(+)</text>
        <dbReference type="Rhea" id="RHEA:35047"/>
        <dbReference type="ChEBI" id="CHEBI:15378"/>
        <dbReference type="ChEBI" id="CHEBI:36264"/>
        <dbReference type="ChEBI" id="CHEBI:62727"/>
        <dbReference type="ChEBI" id="CHEBI:71302"/>
        <dbReference type="ChEBI" id="CHEBI:456215"/>
        <dbReference type="EC" id="2.10.1.1"/>
    </reaction>
</comment>
<sequence length="422" mass="45210">MERRKPINVSDAIQQITNRAEQGTVETVPLFASLHRYLAEDLIADSPVPPFDRSAYDGYAVRSADTAAASPESPVYLKVIDVIGAGTISERTVGANEAVRIMTGAPIPEGADAVVMLELAAEMEDRGRSGIVLKRPLRAGENLSRRGEDIAEGERIIERGSPITPGMMNVLATFGYDSVKVYRKPVVGILATGSELLQVHEPLVHGKIRNSNTFMLAGQIQNAGGEAVNYGVVSDDFEQSYETITRILSEVDILLTTGGVSVGDFDFIPAILERMNAELLFNKVAMRPGSVTTAGIYGGKWIFGLSGNPSACYVGFELFAAPLIRRISGAASYALPARLKAELLEDVSKPSPVDKFIRGTAESRQGRITVRTGGLDKSGAISSLAETNVLIAIPAGTKGLKKGDQVEVLWLNSPIKGMMNFD</sequence>
<reference evidence="11" key="1">
    <citation type="submission" date="2023-12" db="EMBL/GenBank/DDBJ databases">
        <title>Fervidustalea candida gen. nov., sp. nov., a novel member of the family Paenibacillaceae isolated from a geothermal area.</title>
        <authorList>
            <person name="Li W.-J."/>
            <person name="Jiao J.-Y."/>
            <person name="Chen Y."/>
        </authorList>
    </citation>
    <scope>NUCLEOTIDE SEQUENCE</scope>
    <source>
        <strain evidence="11">SYSU GA230002</strain>
    </source>
</reference>
<dbReference type="InterPro" id="IPR005111">
    <property type="entry name" value="MoeA_C_domain_IV"/>
</dbReference>
<dbReference type="EC" id="2.10.1.1" evidence="4 9"/>
<dbReference type="PANTHER" id="PTHR10192:SF5">
    <property type="entry name" value="GEPHYRIN"/>
    <property type="match status" value="1"/>
</dbReference>
<dbReference type="NCBIfam" id="NF045515">
    <property type="entry name" value="Glp_gephyrin"/>
    <property type="match status" value="1"/>
</dbReference>